<gene>
    <name evidence="5" type="ORF">GGR28_003135</name>
</gene>
<dbReference type="SUPFAM" id="SSF55347">
    <property type="entry name" value="Glyceraldehyde-3-phosphate dehydrogenase-like, C-terminal domain"/>
    <property type="match status" value="1"/>
</dbReference>
<dbReference type="SUPFAM" id="SSF51735">
    <property type="entry name" value="NAD(P)-binding Rossmann-fold domains"/>
    <property type="match status" value="1"/>
</dbReference>
<keyword evidence="6" id="KW-1185">Reference proteome</keyword>
<dbReference type="InterPro" id="IPR000683">
    <property type="entry name" value="Gfo/Idh/MocA-like_OxRdtase_N"/>
</dbReference>
<dbReference type="Proteomes" id="UP000576209">
    <property type="component" value="Unassembled WGS sequence"/>
</dbReference>
<dbReference type="GO" id="GO:0016491">
    <property type="term" value="F:oxidoreductase activity"/>
    <property type="evidence" value="ECO:0007669"/>
    <property type="project" value="UniProtKB-KW"/>
</dbReference>
<proteinExistence type="predicted"/>
<protein>
    <submittedName>
        <fullName evidence="5">Putative dehydrogenase</fullName>
    </submittedName>
</protein>
<evidence type="ECO:0000259" key="4">
    <source>
        <dbReference type="Pfam" id="PF22725"/>
    </source>
</evidence>
<organism evidence="5 6">
    <name type="scientific">Neolewinella aquimaris</name>
    <dbReference type="NCBI Taxonomy" id="1835722"/>
    <lineage>
        <taxon>Bacteria</taxon>
        <taxon>Pseudomonadati</taxon>
        <taxon>Bacteroidota</taxon>
        <taxon>Saprospiria</taxon>
        <taxon>Saprospirales</taxon>
        <taxon>Lewinellaceae</taxon>
        <taxon>Neolewinella</taxon>
    </lineage>
</organism>
<evidence type="ECO:0000256" key="2">
    <source>
        <dbReference type="SAM" id="SignalP"/>
    </source>
</evidence>
<dbReference type="Pfam" id="PF01408">
    <property type="entry name" value="GFO_IDH_MocA"/>
    <property type="match status" value="1"/>
</dbReference>
<keyword evidence="2" id="KW-0732">Signal</keyword>
<dbReference type="EMBL" id="JACIFF010000008">
    <property type="protein sequence ID" value="MBB4080501.1"/>
    <property type="molecule type" value="Genomic_DNA"/>
</dbReference>
<evidence type="ECO:0000313" key="6">
    <source>
        <dbReference type="Proteomes" id="UP000576209"/>
    </source>
</evidence>
<dbReference type="PANTHER" id="PTHR43818">
    <property type="entry name" value="BCDNA.GH03377"/>
    <property type="match status" value="1"/>
</dbReference>
<feature type="signal peptide" evidence="2">
    <location>
        <begin position="1"/>
        <end position="19"/>
    </location>
</feature>
<feature type="domain" description="GFO/IDH/MocA-like oxidoreductase" evidence="4">
    <location>
        <begin position="130"/>
        <end position="253"/>
    </location>
</feature>
<dbReference type="Pfam" id="PF22725">
    <property type="entry name" value="GFO_IDH_MocA_C3"/>
    <property type="match status" value="1"/>
</dbReference>
<dbReference type="GO" id="GO:0000166">
    <property type="term" value="F:nucleotide binding"/>
    <property type="evidence" value="ECO:0007669"/>
    <property type="project" value="InterPro"/>
</dbReference>
<dbReference type="AlphaFoldDB" id="A0A840E5N8"/>
<evidence type="ECO:0000313" key="5">
    <source>
        <dbReference type="EMBL" id="MBB4080501.1"/>
    </source>
</evidence>
<dbReference type="RefSeq" id="WP_183496737.1">
    <property type="nucleotide sequence ID" value="NZ_JACIFF010000008.1"/>
</dbReference>
<accession>A0A840E5N8</accession>
<dbReference type="InterPro" id="IPR050463">
    <property type="entry name" value="Gfo/Idh/MocA_oxidrdct_glycsds"/>
</dbReference>
<dbReference type="InterPro" id="IPR036291">
    <property type="entry name" value="NAD(P)-bd_dom_sf"/>
</dbReference>
<evidence type="ECO:0000256" key="1">
    <source>
        <dbReference type="ARBA" id="ARBA00023002"/>
    </source>
</evidence>
<dbReference type="InterPro" id="IPR055170">
    <property type="entry name" value="GFO_IDH_MocA-like_dom"/>
</dbReference>
<feature type="domain" description="Gfo/Idh/MocA-like oxidoreductase N-terminal" evidence="3">
    <location>
        <begin position="4"/>
        <end position="121"/>
    </location>
</feature>
<name>A0A840E5N8_9BACT</name>
<dbReference type="PANTHER" id="PTHR43818:SF11">
    <property type="entry name" value="BCDNA.GH03377"/>
    <property type="match status" value="1"/>
</dbReference>
<dbReference type="Gene3D" id="3.40.50.720">
    <property type="entry name" value="NAD(P)-binding Rossmann-like Domain"/>
    <property type="match status" value="1"/>
</dbReference>
<reference evidence="5 6" key="1">
    <citation type="submission" date="2020-08" db="EMBL/GenBank/DDBJ databases">
        <title>Genomic Encyclopedia of Type Strains, Phase IV (KMG-IV): sequencing the most valuable type-strain genomes for metagenomic binning, comparative biology and taxonomic classification.</title>
        <authorList>
            <person name="Goeker M."/>
        </authorList>
    </citation>
    <scope>NUCLEOTIDE SEQUENCE [LARGE SCALE GENOMIC DNA]</scope>
    <source>
        <strain evidence="5 6">DSM 105137</strain>
    </source>
</reference>
<evidence type="ECO:0000259" key="3">
    <source>
        <dbReference type="Pfam" id="PF01408"/>
    </source>
</evidence>
<feature type="chain" id="PRO_5032510864" evidence="2">
    <location>
        <begin position="20"/>
        <end position="337"/>
    </location>
</feature>
<dbReference type="Gene3D" id="3.30.360.10">
    <property type="entry name" value="Dihydrodipicolinate Reductase, domain 2"/>
    <property type="match status" value="1"/>
</dbReference>
<keyword evidence="1" id="KW-0560">Oxidoreductase</keyword>
<comment type="caution">
    <text evidence="5">The sequence shown here is derived from an EMBL/GenBank/DDBJ whole genome shotgun (WGS) entry which is preliminary data.</text>
</comment>
<sequence length="337" mass="37205">MNTLRAAIVGLGKMGLSHAAILTAQPQVDMVAVCDTSVIVTSAFKKYGKAKVYGDFRKMLRNENLDLVVIATPTKLHYDMVRAALEHGVHVFCEKPFSLNSAEGQELVQLAESKGLVNQLGYHNHFIGTFREMKRLLENGVIGELVHFSGEAYGPVVTKEKVGTWRSKSSEGGGCLFDYASHVLNLLQEVVGRPVKINGSLLKQIYSKGVEDAVYTLLTLENGLTGTLLVNWSDETYRKMSTSLTVQGKNGKIVCDATEIKIYLKQANAAEGLEAGWTVKWITDLAIPVGYYLRGEEYSAQIEYFVANVRRQQPGTINTFEQGLYTDKVIEMIQNAA</sequence>